<name>A0A9P5NWL5_GYMJU</name>
<organism evidence="2 3">
    <name type="scientific">Gymnopilus junonius</name>
    <name type="common">Spectacular rustgill mushroom</name>
    <name type="synonym">Gymnopilus spectabilis subsp. junonius</name>
    <dbReference type="NCBI Taxonomy" id="109634"/>
    <lineage>
        <taxon>Eukaryota</taxon>
        <taxon>Fungi</taxon>
        <taxon>Dikarya</taxon>
        <taxon>Basidiomycota</taxon>
        <taxon>Agaricomycotina</taxon>
        <taxon>Agaricomycetes</taxon>
        <taxon>Agaricomycetidae</taxon>
        <taxon>Agaricales</taxon>
        <taxon>Agaricineae</taxon>
        <taxon>Hymenogastraceae</taxon>
        <taxon>Gymnopilus</taxon>
    </lineage>
</organism>
<dbReference type="Gene3D" id="1.20.1280.50">
    <property type="match status" value="1"/>
</dbReference>
<protein>
    <recommendedName>
        <fullName evidence="1">F-box domain-containing protein</fullName>
    </recommendedName>
</protein>
<proteinExistence type="predicted"/>
<feature type="domain" description="F-box" evidence="1">
    <location>
        <begin position="34"/>
        <end position="98"/>
    </location>
</feature>
<dbReference type="Proteomes" id="UP000724874">
    <property type="component" value="Unassembled WGS sequence"/>
</dbReference>
<evidence type="ECO:0000313" key="2">
    <source>
        <dbReference type="EMBL" id="KAF8907853.1"/>
    </source>
</evidence>
<accession>A0A9P5NWL5</accession>
<gene>
    <name evidence="2" type="ORF">CPB84DRAFT_1767731</name>
</gene>
<comment type="caution">
    <text evidence="2">The sequence shown here is derived from an EMBL/GenBank/DDBJ whole genome shotgun (WGS) entry which is preliminary data.</text>
</comment>
<reference evidence="2" key="1">
    <citation type="submission" date="2020-11" db="EMBL/GenBank/DDBJ databases">
        <authorList>
            <consortium name="DOE Joint Genome Institute"/>
            <person name="Ahrendt S."/>
            <person name="Riley R."/>
            <person name="Andreopoulos W."/>
            <person name="LaButti K."/>
            <person name="Pangilinan J."/>
            <person name="Ruiz-duenas F.J."/>
            <person name="Barrasa J.M."/>
            <person name="Sanchez-Garcia M."/>
            <person name="Camarero S."/>
            <person name="Miyauchi S."/>
            <person name="Serrano A."/>
            <person name="Linde D."/>
            <person name="Babiker R."/>
            <person name="Drula E."/>
            <person name="Ayuso-Fernandez I."/>
            <person name="Pacheco R."/>
            <person name="Padilla G."/>
            <person name="Ferreira P."/>
            <person name="Barriuso J."/>
            <person name="Kellner H."/>
            <person name="Castanera R."/>
            <person name="Alfaro M."/>
            <person name="Ramirez L."/>
            <person name="Pisabarro A.G."/>
            <person name="Kuo A."/>
            <person name="Tritt A."/>
            <person name="Lipzen A."/>
            <person name="He G."/>
            <person name="Yan M."/>
            <person name="Ng V."/>
            <person name="Cullen D."/>
            <person name="Martin F."/>
            <person name="Rosso M.-N."/>
            <person name="Henrissat B."/>
            <person name="Hibbett D."/>
            <person name="Martinez A.T."/>
            <person name="Grigoriev I.V."/>
        </authorList>
    </citation>
    <scope>NUCLEOTIDE SEQUENCE</scope>
    <source>
        <strain evidence="2">AH 44721</strain>
    </source>
</reference>
<evidence type="ECO:0000313" key="3">
    <source>
        <dbReference type="Proteomes" id="UP000724874"/>
    </source>
</evidence>
<dbReference type="OrthoDB" id="2830556at2759"/>
<dbReference type="AlphaFoldDB" id="A0A9P5NWL5"/>
<sequence>MQHAIDAIPLLGDDSYLAQAILKDRINSADNLTIHHLPTEILTQVFSHHVEAQQPFLQGYTSRFSKVECSAPLVLSAVCRTWREIALDIPQLWTSPYIFLYSDNKLALQKEIIAEWFVRSRHLPLHISFFSTRRLGSAFSILSPVFDEVKAHSKRWVTLRLILSRYSYPVFTADLLDTPSLQRLQLWPRLDDRDDGPKFLLHKSILVEDVQIQNLSIWDFKVQWSALVVFRMRYISTDQVIELLRRAEKLERCVFSNIIPTRAGHHLPPLPLTHHSLKDLVLQSSEMKELEYILEHMVLPSLVQFVYSDTSLSALDEGRLSNHFPLHPFLSLFTRSRCSLKGFEMQALYTNTAADAELIEILEQLPSVERLSLGSVGVYSSRAWLSDPFFTDHANFVSLTRLLPHLKEFHITGTRAFSWDALLAFLNLAHSHITSTTRSNRINVRLDLDIKPRRPCDYIPPHIVSQLADSRSDQAISLQIIDRVQGENWIQASLVHHWLDSVASSRRQPGS</sequence>
<dbReference type="EMBL" id="JADNYJ010000013">
    <property type="protein sequence ID" value="KAF8907853.1"/>
    <property type="molecule type" value="Genomic_DNA"/>
</dbReference>
<evidence type="ECO:0000259" key="1">
    <source>
        <dbReference type="Pfam" id="PF12937"/>
    </source>
</evidence>
<dbReference type="InterPro" id="IPR001810">
    <property type="entry name" value="F-box_dom"/>
</dbReference>
<dbReference type="Pfam" id="PF12937">
    <property type="entry name" value="F-box-like"/>
    <property type="match status" value="1"/>
</dbReference>
<keyword evidence="3" id="KW-1185">Reference proteome</keyword>